<proteinExistence type="predicted"/>
<accession>A0A3B0X787</accession>
<evidence type="ECO:0008006" key="2">
    <source>
        <dbReference type="Google" id="ProtNLM"/>
    </source>
</evidence>
<organism evidence="1">
    <name type="scientific">hydrothermal vent metagenome</name>
    <dbReference type="NCBI Taxonomy" id="652676"/>
    <lineage>
        <taxon>unclassified sequences</taxon>
        <taxon>metagenomes</taxon>
        <taxon>ecological metagenomes</taxon>
    </lineage>
</organism>
<protein>
    <recommendedName>
        <fullName evidence="2">Lipoprotein</fullName>
    </recommendedName>
</protein>
<sequence>MFFNKHLIYLLFFLISSCSYHNGVYIKNDTEKKLSVNVQFKTNKGYSDLNFSLDANDYDAWEYEAGYYEKNQIDASLIKIVIKTESGCERTYSRDDIIKISVKRGMWKIFINKELIKC</sequence>
<dbReference type="PROSITE" id="PS51257">
    <property type="entry name" value="PROKAR_LIPOPROTEIN"/>
    <property type="match status" value="1"/>
</dbReference>
<reference evidence="1" key="1">
    <citation type="submission" date="2018-06" db="EMBL/GenBank/DDBJ databases">
        <authorList>
            <person name="Zhirakovskaya E."/>
        </authorList>
    </citation>
    <scope>NUCLEOTIDE SEQUENCE</scope>
</reference>
<name>A0A3B0X787_9ZZZZ</name>
<evidence type="ECO:0000313" key="1">
    <source>
        <dbReference type="EMBL" id="VAW60440.1"/>
    </source>
</evidence>
<dbReference type="EMBL" id="UOFG01000124">
    <property type="protein sequence ID" value="VAW60440.1"/>
    <property type="molecule type" value="Genomic_DNA"/>
</dbReference>
<dbReference type="AlphaFoldDB" id="A0A3B0X787"/>
<gene>
    <name evidence="1" type="ORF">MNBD_GAMMA11-3408</name>
</gene>